<organism evidence="1 2">
    <name type="scientific">Paenibacillus glucanolyticus</name>
    <dbReference type="NCBI Taxonomy" id="59843"/>
    <lineage>
        <taxon>Bacteria</taxon>
        <taxon>Bacillati</taxon>
        <taxon>Bacillota</taxon>
        <taxon>Bacilli</taxon>
        <taxon>Bacillales</taxon>
        <taxon>Paenibacillaceae</taxon>
        <taxon>Paenibacillus</taxon>
    </lineage>
</organism>
<comment type="caution">
    <text evidence="1">The sequence shown here is derived from an EMBL/GenBank/DDBJ whole genome shotgun (WGS) entry which is preliminary data.</text>
</comment>
<dbReference type="AlphaFoldDB" id="A0A168EUV5"/>
<reference evidence="1" key="1">
    <citation type="journal article" date="2016" name="Genome Announc.">
        <title>Draft genomes of two strains of Paenibacillus glucanolyticus with capability to degrade lignocellulose.</title>
        <authorList>
            <person name="Mathews S.L."/>
            <person name="Pawlak J."/>
            <person name="Grunden A.M."/>
        </authorList>
    </citation>
    <scope>NUCLEOTIDE SEQUENCE [LARGE SCALE GENOMIC DNA]</scope>
    <source>
        <strain evidence="1">SLM1</strain>
    </source>
</reference>
<dbReference type="GO" id="GO:0003677">
    <property type="term" value="F:DNA binding"/>
    <property type="evidence" value="ECO:0007669"/>
    <property type="project" value="InterPro"/>
</dbReference>
<dbReference type="SUPFAM" id="SSF46689">
    <property type="entry name" value="Homeodomain-like"/>
    <property type="match status" value="1"/>
</dbReference>
<dbReference type="EMBL" id="LWMH01000001">
    <property type="protein sequence ID" value="KZS44856.1"/>
    <property type="molecule type" value="Genomic_DNA"/>
</dbReference>
<evidence type="ECO:0000313" key="2">
    <source>
        <dbReference type="Proteomes" id="UP000076796"/>
    </source>
</evidence>
<protein>
    <submittedName>
        <fullName evidence="1">Transposase</fullName>
    </submittedName>
</protein>
<proteinExistence type="predicted"/>
<accession>A0A168EUV5</accession>
<dbReference type="Proteomes" id="UP000076796">
    <property type="component" value="Unassembled WGS sequence"/>
</dbReference>
<dbReference type="InterPro" id="IPR009057">
    <property type="entry name" value="Homeodomain-like_sf"/>
</dbReference>
<evidence type="ECO:0000313" key="1">
    <source>
        <dbReference type="EMBL" id="KZS44856.1"/>
    </source>
</evidence>
<dbReference type="InterPro" id="IPR002514">
    <property type="entry name" value="Transposase_8"/>
</dbReference>
<dbReference type="GO" id="GO:0004803">
    <property type="term" value="F:transposase activity"/>
    <property type="evidence" value="ECO:0007669"/>
    <property type="project" value="InterPro"/>
</dbReference>
<gene>
    <name evidence="1" type="ORF">AWU65_02395</name>
</gene>
<keyword evidence="2" id="KW-1185">Reference proteome</keyword>
<dbReference type="Pfam" id="PF01527">
    <property type="entry name" value="HTH_Tnp_1"/>
    <property type="match status" value="1"/>
</dbReference>
<sequence>MAKKGQAYRRYSLELKLEAARLVNEEHMSIREVAKRLDIQNKSQVQVWAAKTKRGMSLEPATSKRGRPRTKFSSMEEEMAYLRAEIEYLKKQYPNLHKE</sequence>
<dbReference type="GO" id="GO:0006313">
    <property type="term" value="P:DNA transposition"/>
    <property type="evidence" value="ECO:0007669"/>
    <property type="project" value="InterPro"/>
</dbReference>
<name>A0A168EUV5_9BACL</name>